<dbReference type="OrthoDB" id="209680at2157"/>
<accession>A0A1H1GTC1</accession>
<name>A0A1H1GTC1_NATTX</name>
<proteinExistence type="predicted"/>
<sequence>MVPTLLYYDSGDDPTRRKSTLFCWECDYTSPHENGWDVRTNGRYVQRVCPRCDTVLTEQPRTETVPALRRRPAEHAASAWRHLFRTSAELWRMPFTVGAAGTTAAVDYFDRN</sequence>
<reference evidence="3" key="1">
    <citation type="submission" date="2016-10" db="EMBL/GenBank/DDBJ databases">
        <authorList>
            <person name="Varghese N."/>
            <person name="Submissions S."/>
        </authorList>
    </citation>
    <scope>NUCLEOTIDE SEQUENCE [LARGE SCALE GENOMIC DNA]</scope>
    <source>
        <strain evidence="3">DSM 24767</strain>
    </source>
</reference>
<dbReference type="AlphaFoldDB" id="A0A1H1GTC1"/>
<dbReference type="InterPro" id="IPR058419">
    <property type="entry name" value="DUF8106"/>
</dbReference>
<evidence type="ECO:0000259" key="1">
    <source>
        <dbReference type="Pfam" id="PF26408"/>
    </source>
</evidence>
<feature type="domain" description="DUF8106" evidence="1">
    <location>
        <begin position="17"/>
        <end position="59"/>
    </location>
</feature>
<keyword evidence="3" id="KW-1185">Reference proteome</keyword>
<evidence type="ECO:0000313" key="3">
    <source>
        <dbReference type="Proteomes" id="UP000198848"/>
    </source>
</evidence>
<dbReference type="EMBL" id="FNLC01000002">
    <property type="protein sequence ID" value="SDR16096.1"/>
    <property type="molecule type" value="Genomic_DNA"/>
</dbReference>
<dbReference type="RefSeq" id="WP_090382354.1">
    <property type="nucleotide sequence ID" value="NZ_FNLC01000002.1"/>
</dbReference>
<organism evidence="2 3">
    <name type="scientific">Natronobacterium texcoconense</name>
    <dbReference type="NCBI Taxonomy" id="1095778"/>
    <lineage>
        <taxon>Archaea</taxon>
        <taxon>Methanobacteriati</taxon>
        <taxon>Methanobacteriota</taxon>
        <taxon>Stenosarchaea group</taxon>
        <taxon>Halobacteria</taxon>
        <taxon>Halobacteriales</taxon>
        <taxon>Natrialbaceae</taxon>
        <taxon>Natronobacterium</taxon>
    </lineage>
</organism>
<evidence type="ECO:0000313" key="2">
    <source>
        <dbReference type="EMBL" id="SDR16096.1"/>
    </source>
</evidence>
<dbReference type="STRING" id="1095778.SAMN04489842_2582"/>
<dbReference type="Pfam" id="PF26408">
    <property type="entry name" value="DUF8106"/>
    <property type="match status" value="1"/>
</dbReference>
<dbReference type="Proteomes" id="UP000198848">
    <property type="component" value="Unassembled WGS sequence"/>
</dbReference>
<gene>
    <name evidence="2" type="ORF">SAMN04489842_2582</name>
</gene>
<protein>
    <recommendedName>
        <fullName evidence="1">DUF8106 domain-containing protein</fullName>
    </recommendedName>
</protein>